<proteinExistence type="predicted"/>
<dbReference type="Proteomes" id="UP001489004">
    <property type="component" value="Unassembled WGS sequence"/>
</dbReference>
<dbReference type="Pfam" id="PF07885">
    <property type="entry name" value="Ion_trans_2"/>
    <property type="match status" value="1"/>
</dbReference>
<organism evidence="17 18">
    <name type="scientific">[Myrmecia] bisecta</name>
    <dbReference type="NCBI Taxonomy" id="41462"/>
    <lineage>
        <taxon>Eukaryota</taxon>
        <taxon>Viridiplantae</taxon>
        <taxon>Chlorophyta</taxon>
        <taxon>core chlorophytes</taxon>
        <taxon>Trebouxiophyceae</taxon>
        <taxon>Trebouxiales</taxon>
        <taxon>Trebouxiaceae</taxon>
        <taxon>Myrmecia</taxon>
    </lineage>
</organism>
<keyword evidence="2" id="KW-0813">Transport</keyword>
<keyword evidence="8" id="KW-0406">Ion transport</keyword>
<feature type="transmembrane region" description="Helical" evidence="13">
    <location>
        <begin position="52"/>
        <end position="71"/>
    </location>
</feature>
<dbReference type="InterPro" id="IPR013099">
    <property type="entry name" value="K_chnl_dom"/>
</dbReference>
<evidence type="ECO:0000256" key="2">
    <source>
        <dbReference type="ARBA" id="ARBA00022448"/>
    </source>
</evidence>
<name>A0AAW1PGQ8_9CHLO</name>
<keyword evidence="9 13" id="KW-0472">Membrane</keyword>
<dbReference type="Pfam" id="PF03493">
    <property type="entry name" value="BK_channel_a"/>
    <property type="match status" value="1"/>
</dbReference>
<dbReference type="AlphaFoldDB" id="A0AAW1PGQ8"/>
<evidence type="ECO:0000259" key="15">
    <source>
        <dbReference type="Pfam" id="PF07885"/>
    </source>
</evidence>
<dbReference type="PRINTS" id="PR00169">
    <property type="entry name" value="KCHANNEL"/>
</dbReference>
<feature type="compositionally biased region" description="Low complexity" evidence="12">
    <location>
        <begin position="718"/>
        <end position="731"/>
    </location>
</feature>
<feature type="domain" description="Potassium channel" evidence="15">
    <location>
        <begin position="195"/>
        <end position="261"/>
    </location>
</feature>
<evidence type="ECO:0000256" key="6">
    <source>
        <dbReference type="ARBA" id="ARBA00022958"/>
    </source>
</evidence>
<evidence type="ECO:0000313" key="18">
    <source>
        <dbReference type="Proteomes" id="UP001489004"/>
    </source>
</evidence>
<feature type="compositionally biased region" description="Basic and acidic residues" evidence="12">
    <location>
        <begin position="765"/>
        <end position="776"/>
    </location>
</feature>
<feature type="transmembrane region" description="Helical" evidence="13">
    <location>
        <begin position="111"/>
        <end position="128"/>
    </location>
</feature>
<feature type="region of interest" description="Disordered" evidence="12">
    <location>
        <begin position="680"/>
        <end position="796"/>
    </location>
</feature>
<feature type="domain" description="RCK N-terminal" evidence="16">
    <location>
        <begin position="826"/>
        <end position="908"/>
    </location>
</feature>
<sequence>MLRRSGKDLPGATSSYWQQPLLSLDSQEESTLWERIVQWVNNLFRLPELRQALQLGQFAASLMFVVLYVWSTYSTPAPFSARYNLDLFLCFVFAVDYAFRFWEAESKTRMLVSVWNVLDILAFAPPLLEALLMHGANVPFKLGRFDFRWFKILRALRVMRISLLAGELQTMHLSSSGALLSGAASVRLFQLVASVLTLLFTTSSIVHLVERIAWHDALYFVTTTLTTVGYGDVVAVSSIGKFAVLAMICVGVVVIPVQTSQVYSQLAARRVTLGALPDKGMHTVLVSTSLTEVRGFSDFFSEFFKALEESTLPKRLRMLVLGNKPSFEFRAFQELNEKKITIIEGSALSERDLQRVRAESTGACLLMADRFSEEAKQEDLNIQFQVWAMKSYTKSVPLYVQVLQRSSLQLIAPFLDAEQDVIVSIEQTRHRLLALSCLCPGASTLIANLLRQAAILPRDARRKTAAGRRWLRSYVNGCAYKICQAPLGPSLTGVSFVAAAEWLYRSSGFVLIGIVRKKDVMLNPGRQLLGDQETAIVIGTSQLAVEAAVTAPFWAPRPIKSAAIEAEIAKTQHEAVQDDDDYFFVDEDGTPCVPLTPAQIYSESDASALDVDDMPCIPMEAHMAADPDPDEYRDDMERLQRMQDKVRQQLEAEAPPFPLQQKMVEGYSSMHYCVTDEADARDRGAEVSTSGRALVEERSDWMAGRGLMDPSRHRGRQQRQQQQEQQQQQQREQPDAGTSRSFTGNGSTGGRPAGDDLDSNSADPGAHKAEAQREGASHLQGPPEAQGKAGPPAERDEVASIKQIVSELATREADGDAKGTAALGELSKHVIVCGAEESFLNFVEQLRRSDPMQSPVVILHPTRPMRAWPQLQALGPVFFVRGDPSDSASLRAARASAASSLVFLADLHRPAKGSLYGSVGAADPDSTEASSKTSRAAVLADAEALLTCYGVGEEKGGNLLHAVVELCFTSSVRFLQPGLLLKGTYTGEDYGGKGLGEPRKSWLMRKRQERAAVKEGLAEWQANPYFCAGRVTVPALMDTFACKCFFNQGMLTELMTELCGDDGRPGGALLRQIDMPPELANRTYGELFLQLSLQRKLIPLGLYRRKSENPAWRLHYVVTNPSWHERLEPYDRIFVLRERGGSWLTSSMNE</sequence>
<dbReference type="GO" id="GO:0016020">
    <property type="term" value="C:membrane"/>
    <property type="evidence" value="ECO:0007669"/>
    <property type="project" value="UniProtKB-SubCell"/>
</dbReference>
<evidence type="ECO:0000256" key="7">
    <source>
        <dbReference type="ARBA" id="ARBA00022989"/>
    </source>
</evidence>
<reference evidence="17 18" key="1">
    <citation type="journal article" date="2024" name="Nat. Commun.">
        <title>Phylogenomics reveals the evolutionary origins of lichenization in chlorophyte algae.</title>
        <authorList>
            <person name="Puginier C."/>
            <person name="Libourel C."/>
            <person name="Otte J."/>
            <person name="Skaloud P."/>
            <person name="Haon M."/>
            <person name="Grisel S."/>
            <person name="Petersen M."/>
            <person name="Berrin J.G."/>
            <person name="Delaux P.M."/>
            <person name="Dal Grande F."/>
            <person name="Keller J."/>
        </authorList>
    </citation>
    <scope>NUCLEOTIDE SEQUENCE [LARGE SCALE GENOMIC DNA]</scope>
    <source>
        <strain evidence="17 18">SAG 2043</strain>
    </source>
</reference>
<dbReference type="InterPro" id="IPR027359">
    <property type="entry name" value="Volt_channel_dom_sf"/>
</dbReference>
<dbReference type="SUPFAM" id="SSF81324">
    <property type="entry name" value="Voltage-gated potassium channels"/>
    <property type="match status" value="1"/>
</dbReference>
<evidence type="ECO:0000259" key="14">
    <source>
        <dbReference type="Pfam" id="PF03493"/>
    </source>
</evidence>
<comment type="caution">
    <text evidence="17">The sequence shown here is derived from an EMBL/GenBank/DDBJ whole genome shotgun (WGS) entry which is preliminary data.</text>
</comment>
<dbReference type="Pfam" id="PF22614">
    <property type="entry name" value="Slo-like_RCK"/>
    <property type="match status" value="2"/>
</dbReference>
<keyword evidence="18" id="KW-1185">Reference proteome</keyword>
<evidence type="ECO:0000256" key="13">
    <source>
        <dbReference type="SAM" id="Phobius"/>
    </source>
</evidence>
<evidence type="ECO:0000256" key="11">
    <source>
        <dbReference type="ARBA" id="ARBA00034430"/>
    </source>
</evidence>
<dbReference type="InterPro" id="IPR003929">
    <property type="entry name" value="K_chnl_BK_asu"/>
</dbReference>
<dbReference type="PANTHER" id="PTHR10027:SF10">
    <property type="entry name" value="SLOWPOKE 2, ISOFORM D"/>
    <property type="match status" value="1"/>
</dbReference>
<keyword evidence="3" id="KW-0633">Potassium transport</keyword>
<comment type="subcellular location">
    <subcellularLocation>
        <location evidence="1">Membrane</location>
        <topology evidence="1">Multi-pass membrane protein</topology>
    </subcellularLocation>
</comment>
<dbReference type="Gene3D" id="3.40.50.720">
    <property type="entry name" value="NAD(P)-binding Rossmann-like Domain"/>
    <property type="match status" value="2"/>
</dbReference>
<feature type="domain" description="RCK N-terminal" evidence="16">
    <location>
        <begin position="284"/>
        <end position="400"/>
    </location>
</feature>
<keyword evidence="7 13" id="KW-1133">Transmembrane helix</keyword>
<feature type="transmembrane region" description="Helical" evidence="13">
    <location>
        <begin position="178"/>
        <end position="200"/>
    </location>
</feature>
<keyword evidence="4 13" id="KW-0812">Transmembrane</keyword>
<feature type="transmembrane region" description="Helical" evidence="13">
    <location>
        <begin position="83"/>
        <end position="99"/>
    </location>
</feature>
<accession>A0AAW1PGQ8</accession>
<feature type="compositionally biased region" description="Polar residues" evidence="12">
    <location>
        <begin position="736"/>
        <end position="745"/>
    </location>
</feature>
<feature type="transmembrane region" description="Helical" evidence="13">
    <location>
        <begin position="212"/>
        <end position="230"/>
    </location>
</feature>
<dbReference type="GO" id="GO:0005267">
    <property type="term" value="F:potassium channel activity"/>
    <property type="evidence" value="ECO:0007669"/>
    <property type="project" value="UniProtKB-KW"/>
</dbReference>
<keyword evidence="5" id="KW-0631">Potassium channel</keyword>
<dbReference type="Gene3D" id="1.20.120.350">
    <property type="entry name" value="Voltage-gated potassium channels. Chain C"/>
    <property type="match status" value="1"/>
</dbReference>
<dbReference type="InterPro" id="IPR047871">
    <property type="entry name" value="K_chnl_Slo-like"/>
</dbReference>
<evidence type="ECO:0000313" key="17">
    <source>
        <dbReference type="EMBL" id="KAK9808990.1"/>
    </source>
</evidence>
<evidence type="ECO:0000256" key="5">
    <source>
        <dbReference type="ARBA" id="ARBA00022826"/>
    </source>
</evidence>
<evidence type="ECO:0000256" key="12">
    <source>
        <dbReference type="SAM" id="MobiDB-lite"/>
    </source>
</evidence>
<evidence type="ECO:0000256" key="4">
    <source>
        <dbReference type="ARBA" id="ARBA00022692"/>
    </source>
</evidence>
<evidence type="ECO:0000256" key="8">
    <source>
        <dbReference type="ARBA" id="ARBA00023065"/>
    </source>
</evidence>
<keyword evidence="6" id="KW-0630">Potassium</keyword>
<gene>
    <name evidence="17" type="ORF">WJX72_007481</name>
</gene>
<keyword evidence="10" id="KW-0407">Ion channel</keyword>
<comment type="catalytic activity">
    <reaction evidence="11">
        <text>K(+)(in) = K(+)(out)</text>
        <dbReference type="Rhea" id="RHEA:29463"/>
        <dbReference type="ChEBI" id="CHEBI:29103"/>
    </reaction>
</comment>
<evidence type="ECO:0000259" key="16">
    <source>
        <dbReference type="Pfam" id="PF22614"/>
    </source>
</evidence>
<evidence type="ECO:0000256" key="9">
    <source>
        <dbReference type="ARBA" id="ARBA00023136"/>
    </source>
</evidence>
<dbReference type="Gene3D" id="1.10.287.70">
    <property type="match status" value="1"/>
</dbReference>
<dbReference type="EMBL" id="JALJOR010000011">
    <property type="protein sequence ID" value="KAK9808990.1"/>
    <property type="molecule type" value="Genomic_DNA"/>
</dbReference>
<evidence type="ECO:0000256" key="3">
    <source>
        <dbReference type="ARBA" id="ARBA00022538"/>
    </source>
</evidence>
<dbReference type="PANTHER" id="PTHR10027">
    <property type="entry name" value="CALCIUM-ACTIVATED POTASSIUM CHANNEL ALPHA CHAIN"/>
    <property type="match status" value="1"/>
</dbReference>
<dbReference type="InterPro" id="IPR003148">
    <property type="entry name" value="RCK_N"/>
</dbReference>
<protein>
    <submittedName>
        <fullName evidence="17">Uncharacterized protein</fullName>
    </submittedName>
</protein>
<evidence type="ECO:0000256" key="1">
    <source>
        <dbReference type="ARBA" id="ARBA00004141"/>
    </source>
</evidence>
<feature type="domain" description="Calcium-activated potassium channel BK alpha subunit" evidence="14">
    <location>
        <begin position="421"/>
        <end position="514"/>
    </location>
</feature>
<evidence type="ECO:0000256" key="10">
    <source>
        <dbReference type="ARBA" id="ARBA00023303"/>
    </source>
</evidence>